<organism evidence="1 2">
    <name type="scientific">Streptomyces chengmaiensis</name>
    <dbReference type="NCBI Taxonomy" id="3040919"/>
    <lineage>
        <taxon>Bacteria</taxon>
        <taxon>Bacillati</taxon>
        <taxon>Actinomycetota</taxon>
        <taxon>Actinomycetes</taxon>
        <taxon>Kitasatosporales</taxon>
        <taxon>Streptomycetaceae</taxon>
        <taxon>Streptomyces</taxon>
    </lineage>
</organism>
<evidence type="ECO:0008006" key="3">
    <source>
        <dbReference type="Google" id="ProtNLM"/>
    </source>
</evidence>
<sequence length="267" mass="29899">MLPYSNRPPAESILAAVPTLAPYARPAVVLHPTPGTPGHQDSSIAGPMLWPVHEPWPHCSVPDEQEPSGLPPVAMVPVVQVLRRDAPGDWWPQGADVFQLLWCPNPHWDPPAPHADGSPVVEIRWRRTADLPQEPFTAPAPVRQEEEDYGFSPRPCLLTPVPLTDFPYPEELPDEVADDVERLVKETSGEDGGDVITRVAGCKFGGWPTWHLTEPWEFRCRECDIPMRLLFTVASDHTTRITVGRWGDLRVFSCPVDIRHGYEFDVH</sequence>
<evidence type="ECO:0000313" key="2">
    <source>
        <dbReference type="Proteomes" id="UP001223144"/>
    </source>
</evidence>
<evidence type="ECO:0000313" key="1">
    <source>
        <dbReference type="EMBL" id="MDH2391293.1"/>
    </source>
</evidence>
<keyword evidence="2" id="KW-1185">Reference proteome</keyword>
<name>A0ABT6HSQ1_9ACTN</name>
<accession>A0ABT6HSQ1</accession>
<dbReference type="RefSeq" id="WP_279930099.1">
    <property type="nucleotide sequence ID" value="NZ_JARWBG010000025.1"/>
</dbReference>
<protein>
    <recommendedName>
        <fullName evidence="3">DUF1963 domain-containing protein</fullName>
    </recommendedName>
</protein>
<gene>
    <name evidence="1" type="ORF">QCN29_21410</name>
</gene>
<reference evidence="1 2" key="1">
    <citation type="submission" date="2023-04" db="EMBL/GenBank/DDBJ databases">
        <title>Streptomyces chengmaiensis sp. nov. isolated from the stem of mangrove plant in Hainan.</title>
        <authorList>
            <person name="Huang X."/>
            <person name="Zhou S."/>
            <person name="Chu X."/>
            <person name="Xie Y."/>
            <person name="Lin Y."/>
        </authorList>
    </citation>
    <scope>NUCLEOTIDE SEQUENCE [LARGE SCALE GENOMIC DNA]</scope>
    <source>
        <strain evidence="1 2">HNM0663</strain>
    </source>
</reference>
<dbReference type="Proteomes" id="UP001223144">
    <property type="component" value="Unassembled WGS sequence"/>
</dbReference>
<comment type="caution">
    <text evidence="1">The sequence shown here is derived from an EMBL/GenBank/DDBJ whole genome shotgun (WGS) entry which is preliminary data.</text>
</comment>
<dbReference type="EMBL" id="JARWBG010000025">
    <property type="protein sequence ID" value="MDH2391293.1"/>
    <property type="molecule type" value="Genomic_DNA"/>
</dbReference>
<dbReference type="Gene3D" id="2.30.320.10">
    <property type="entry name" value="YwqG-like"/>
    <property type="match status" value="1"/>
</dbReference>
<proteinExistence type="predicted"/>